<feature type="domain" description="PH" evidence="3">
    <location>
        <begin position="719"/>
        <end position="832"/>
    </location>
</feature>
<feature type="domain" description="SEC7" evidence="4">
    <location>
        <begin position="506"/>
        <end position="673"/>
    </location>
</feature>
<name>A0A8C6XV29_NAJNA</name>
<evidence type="ECO:0000313" key="6">
    <source>
        <dbReference type="Proteomes" id="UP000694559"/>
    </source>
</evidence>
<dbReference type="Pfam" id="PF15410">
    <property type="entry name" value="PH_9"/>
    <property type="match status" value="1"/>
</dbReference>
<dbReference type="CDD" id="cd00171">
    <property type="entry name" value="Sec7"/>
    <property type="match status" value="1"/>
</dbReference>
<dbReference type="Gene3D" id="2.30.29.30">
    <property type="entry name" value="Pleckstrin-homology domain (PH domain)/Phosphotyrosine-binding domain (PTB)"/>
    <property type="match status" value="1"/>
</dbReference>
<dbReference type="GO" id="GO:0032012">
    <property type="term" value="P:regulation of ARF protein signal transduction"/>
    <property type="evidence" value="ECO:0007669"/>
    <property type="project" value="InterPro"/>
</dbReference>
<dbReference type="InterPro" id="IPR023394">
    <property type="entry name" value="Sec7_C_sf"/>
</dbReference>
<dbReference type="InterPro" id="IPR001849">
    <property type="entry name" value="PH_domain"/>
</dbReference>
<dbReference type="PANTHER" id="PTHR10663:SF334">
    <property type="entry name" value="PH AND SEC7 DOMAIN-CONTAINING PROTEIN 1"/>
    <property type="match status" value="1"/>
</dbReference>
<dbReference type="OMA" id="GEDRYLP"/>
<proteinExistence type="predicted"/>
<dbReference type="AlphaFoldDB" id="A0A8C6XV29"/>
<evidence type="ECO:0000259" key="3">
    <source>
        <dbReference type="PROSITE" id="PS50003"/>
    </source>
</evidence>
<keyword evidence="6" id="KW-1185">Reference proteome</keyword>
<dbReference type="Gene3D" id="1.10.1000.11">
    <property type="entry name" value="Arf Nucleotide-binding Site Opener,domain 2"/>
    <property type="match status" value="1"/>
</dbReference>
<dbReference type="SUPFAM" id="SSF50729">
    <property type="entry name" value="PH domain-like"/>
    <property type="match status" value="1"/>
</dbReference>
<evidence type="ECO:0000259" key="4">
    <source>
        <dbReference type="PROSITE" id="PS50190"/>
    </source>
</evidence>
<dbReference type="GO" id="GO:0005085">
    <property type="term" value="F:guanyl-nucleotide exchange factor activity"/>
    <property type="evidence" value="ECO:0007669"/>
    <property type="project" value="Ensembl"/>
</dbReference>
<comment type="subcellular location">
    <subcellularLocation>
        <location evidence="1">Cell projection</location>
        <location evidence="1">Ruffle membrane</location>
    </subcellularLocation>
</comment>
<dbReference type="Ensembl" id="ENSNNAT00000021143.1">
    <property type="protein sequence ID" value="ENSNNAP00000020151.1"/>
    <property type="gene ID" value="ENSNNAG00000013334.1"/>
</dbReference>
<feature type="compositionally biased region" description="Polar residues" evidence="2">
    <location>
        <begin position="501"/>
        <end position="514"/>
    </location>
</feature>
<dbReference type="PROSITE" id="PS50190">
    <property type="entry name" value="SEC7"/>
    <property type="match status" value="1"/>
</dbReference>
<dbReference type="Proteomes" id="UP000694559">
    <property type="component" value="Unplaced"/>
</dbReference>
<dbReference type="InterPro" id="IPR035999">
    <property type="entry name" value="Sec7_dom_sf"/>
</dbReference>
<evidence type="ECO:0000256" key="1">
    <source>
        <dbReference type="ARBA" id="ARBA00004632"/>
    </source>
</evidence>
<evidence type="ECO:0000313" key="5">
    <source>
        <dbReference type="Ensembl" id="ENSNNAP00000020151.1"/>
    </source>
</evidence>
<dbReference type="InterPro" id="IPR041681">
    <property type="entry name" value="PH_9"/>
</dbReference>
<organism evidence="5 6">
    <name type="scientific">Naja naja</name>
    <name type="common">Indian cobra</name>
    <dbReference type="NCBI Taxonomy" id="35670"/>
    <lineage>
        <taxon>Eukaryota</taxon>
        <taxon>Metazoa</taxon>
        <taxon>Chordata</taxon>
        <taxon>Craniata</taxon>
        <taxon>Vertebrata</taxon>
        <taxon>Euteleostomi</taxon>
        <taxon>Lepidosauria</taxon>
        <taxon>Squamata</taxon>
        <taxon>Bifurcata</taxon>
        <taxon>Unidentata</taxon>
        <taxon>Episquamata</taxon>
        <taxon>Toxicofera</taxon>
        <taxon>Serpentes</taxon>
        <taxon>Colubroidea</taxon>
        <taxon>Elapidae</taxon>
        <taxon>Elapinae</taxon>
        <taxon>Naja</taxon>
    </lineage>
</organism>
<dbReference type="SUPFAM" id="SSF48425">
    <property type="entry name" value="Sec7 domain"/>
    <property type="match status" value="1"/>
</dbReference>
<dbReference type="InterPro" id="IPR000904">
    <property type="entry name" value="Sec7_dom"/>
</dbReference>
<dbReference type="SMART" id="SM00233">
    <property type="entry name" value="PH"/>
    <property type="match status" value="1"/>
</dbReference>
<dbReference type="OrthoDB" id="2157641at2759"/>
<dbReference type="PROSITE" id="PS50003">
    <property type="entry name" value="PH_DOMAIN"/>
    <property type="match status" value="1"/>
</dbReference>
<feature type="region of interest" description="Disordered" evidence="2">
    <location>
        <begin position="492"/>
        <end position="514"/>
    </location>
</feature>
<dbReference type="PANTHER" id="PTHR10663">
    <property type="entry name" value="GUANYL-NUCLEOTIDE EXCHANGE FACTOR"/>
    <property type="match status" value="1"/>
</dbReference>
<protein>
    <submittedName>
        <fullName evidence="5">Pleckstrin and Sec7 domain containing</fullName>
    </submittedName>
</protein>
<sequence>FQNGPEWSSYGTGSLTQKIIKMNNFGSGNCPMSGRVTAPCTPLRSSPCPSGNQVPLVVPVTGGQSSVVTFRFIEKANVKTLNGFPLIESRKENGLSRNLEPEEDFLVLSSKQERLGFKPKPEISASDPLLAGNRFLLNAQPSLSWGNGTPLSLGASCPPSSLTGEMSSLSNDLLCHRRHPQSKEPQYQVLSKTKYFLSLSFLQGSLWAYSHESSAHAQRVAKAKWEFFYGSVESPKTAAFPHAAPPPSPPPLQRFVKYSETDLDSVPLRCYHETNIDDILAEREEVDSAIESQKDSESNFSSMGIPKKANVVPNDLFFQHVREEDSKTVDNKNQGNKDGEISEAMSPVPFLFGQNISKDSMDSFSKHFESIMESHRAKGTSYTSLDSIDILSSPTHTQNGIVFTFDLPTLTPETQEEIQDSAKIIEQNFAPLALLEPDSGTSSATDVAWAEREEEARQKWKSSLQSPCHSEGSLGIPLASIISKHHLSQLVSDSDSEMDSTEQLALGSTDTLSSGHNADLEAAKRLAKRLYNLDGFKKADVARHLGKNNDFSKTVAGEYLKFFEFTGMTLDQALRSFLKELALMGETQERERILAHFSQRYYECNPKTIPSEDGAHTLACALMLLNTDLHGHVSAFEMTNVLFRFHWELEGLNQGSDFPRELLKAVYSSIKNEKLQWAIDEEELRKSLSELADPNSKSIKCISSCSNPFLDFSQDPSIAIYKHGLLVRKSHAEPDCKKTPRGKRGWKTFHGILKGMILYLQKEEYKPGQSLAEEDLKNAISIHHSLATQASDYNKRPNVFYLRTADWRVFLFQAQNTEQMHSWITRINVVAAMFSAPPFPAAIGSQKKFIRPLLPSSSTRLSQEEQLKSHEIKFKAMAAELLEHRSSLPEKKVKGKEYEELKQKEEYLIFEVSRNHTLHGGLQHTGRYPLGTCLPLPPAASASTQSPHPMRTWGGRGMPSQAL</sequence>
<accession>A0A8C6XV29</accession>
<feature type="region of interest" description="Disordered" evidence="2">
    <location>
        <begin position="939"/>
        <end position="963"/>
    </location>
</feature>
<dbReference type="FunFam" id="2.30.29.30:FF:000054">
    <property type="entry name" value="PH and SEC7 domain-containing protein 3"/>
    <property type="match status" value="1"/>
</dbReference>
<dbReference type="GO" id="GO:0032154">
    <property type="term" value="C:cleavage furrow"/>
    <property type="evidence" value="ECO:0007669"/>
    <property type="project" value="Ensembl"/>
</dbReference>
<reference evidence="5" key="2">
    <citation type="submission" date="2025-09" db="UniProtKB">
        <authorList>
            <consortium name="Ensembl"/>
        </authorList>
    </citation>
    <scope>IDENTIFICATION</scope>
</reference>
<dbReference type="SMART" id="SM00222">
    <property type="entry name" value="Sec7"/>
    <property type="match status" value="1"/>
</dbReference>
<gene>
    <name evidence="5" type="primary">PSD</name>
</gene>
<dbReference type="InterPro" id="IPR011993">
    <property type="entry name" value="PH-like_dom_sf"/>
</dbReference>
<dbReference type="CDD" id="cd13295">
    <property type="entry name" value="PH_EFA6"/>
    <property type="match status" value="1"/>
</dbReference>
<dbReference type="Pfam" id="PF01369">
    <property type="entry name" value="Sec7"/>
    <property type="match status" value="1"/>
</dbReference>
<dbReference type="GeneTree" id="ENSGT00940000155061"/>
<dbReference type="GO" id="GO:0032587">
    <property type="term" value="C:ruffle membrane"/>
    <property type="evidence" value="ECO:0007669"/>
    <property type="project" value="UniProtKB-SubCell"/>
</dbReference>
<reference evidence="5" key="1">
    <citation type="submission" date="2025-08" db="UniProtKB">
        <authorList>
            <consortium name="Ensembl"/>
        </authorList>
    </citation>
    <scope>IDENTIFICATION</scope>
</reference>
<evidence type="ECO:0000256" key="2">
    <source>
        <dbReference type="SAM" id="MobiDB-lite"/>
    </source>
</evidence>